<evidence type="ECO:0000256" key="9">
    <source>
        <dbReference type="ARBA" id="ARBA00023170"/>
    </source>
</evidence>
<name>A0ABM0LTQ3_SACKO</name>
<evidence type="ECO:0000256" key="6">
    <source>
        <dbReference type="ARBA" id="ARBA00022989"/>
    </source>
</evidence>
<feature type="domain" description="Protein kinase" evidence="17">
    <location>
        <begin position="433"/>
        <end position="727"/>
    </location>
</feature>
<dbReference type="PROSITE" id="PS50125">
    <property type="entry name" value="GUANYLATE_CYCLASE_2"/>
    <property type="match status" value="1"/>
</dbReference>
<dbReference type="Pfam" id="PF07714">
    <property type="entry name" value="PK_Tyr_Ser-Thr"/>
    <property type="match status" value="1"/>
</dbReference>
<dbReference type="Pfam" id="PF01094">
    <property type="entry name" value="ANF_receptor"/>
    <property type="match status" value="1"/>
</dbReference>
<feature type="domain" description="Guanylate cyclase" evidence="18">
    <location>
        <begin position="799"/>
        <end position="929"/>
    </location>
</feature>
<dbReference type="InterPro" id="IPR029787">
    <property type="entry name" value="Nucleotide_cyclase"/>
</dbReference>
<dbReference type="EC" id="4.6.1.2" evidence="2 14"/>
<evidence type="ECO:0000256" key="3">
    <source>
        <dbReference type="ARBA" id="ARBA00022692"/>
    </source>
</evidence>
<dbReference type="InterPro" id="IPR001170">
    <property type="entry name" value="ANPR/GUC"/>
</dbReference>
<dbReference type="CDD" id="cd07302">
    <property type="entry name" value="CHD"/>
    <property type="match status" value="1"/>
</dbReference>
<evidence type="ECO:0000256" key="11">
    <source>
        <dbReference type="ARBA" id="ARBA00023239"/>
    </source>
</evidence>
<dbReference type="Gene3D" id="3.30.70.1230">
    <property type="entry name" value="Nucleotide cyclase"/>
    <property type="match status" value="1"/>
</dbReference>
<organism evidence="19 20">
    <name type="scientific">Saccoglossus kowalevskii</name>
    <name type="common">Acorn worm</name>
    <dbReference type="NCBI Taxonomy" id="10224"/>
    <lineage>
        <taxon>Eukaryota</taxon>
        <taxon>Metazoa</taxon>
        <taxon>Hemichordata</taxon>
        <taxon>Enteropneusta</taxon>
        <taxon>Harrimaniidae</taxon>
        <taxon>Saccoglossus</taxon>
    </lineage>
</organism>
<dbReference type="InterPro" id="IPR011009">
    <property type="entry name" value="Kinase-like_dom_sf"/>
</dbReference>
<comment type="similarity">
    <text evidence="13">Belongs to the adenylyl cyclase class-4/guanylyl cyclase family.</text>
</comment>
<keyword evidence="6 16" id="KW-1133">Transmembrane helix</keyword>
<evidence type="ECO:0000259" key="18">
    <source>
        <dbReference type="PROSITE" id="PS50125"/>
    </source>
</evidence>
<dbReference type="InterPro" id="IPR001245">
    <property type="entry name" value="Ser-Thr/Tyr_kinase_cat_dom"/>
</dbReference>
<keyword evidence="4" id="KW-0732">Signal</keyword>
<keyword evidence="19" id="KW-1185">Reference proteome</keyword>
<dbReference type="GeneID" id="100373545"/>
<dbReference type="InterPro" id="IPR001054">
    <property type="entry name" value="A/G_cyclase"/>
</dbReference>
<dbReference type="SUPFAM" id="SSF56112">
    <property type="entry name" value="Protein kinase-like (PK-like)"/>
    <property type="match status" value="1"/>
</dbReference>
<keyword evidence="10" id="KW-0325">Glycoprotein</keyword>
<gene>
    <name evidence="20" type="primary">LOC100373545</name>
</gene>
<evidence type="ECO:0000256" key="14">
    <source>
        <dbReference type="RuleBase" id="RU003431"/>
    </source>
</evidence>
<evidence type="ECO:0000313" key="20">
    <source>
        <dbReference type="RefSeq" id="XP_006811144.1"/>
    </source>
</evidence>
<evidence type="ECO:0000256" key="16">
    <source>
        <dbReference type="SAM" id="Phobius"/>
    </source>
</evidence>
<dbReference type="PROSITE" id="PS00452">
    <property type="entry name" value="GUANYLATE_CYCLASE_1"/>
    <property type="match status" value="1"/>
</dbReference>
<dbReference type="InterPro" id="IPR050401">
    <property type="entry name" value="Cyclic_nucleotide_synthase"/>
</dbReference>
<dbReference type="SMART" id="SM00044">
    <property type="entry name" value="CYCc"/>
    <property type="match status" value="1"/>
</dbReference>
<dbReference type="CDD" id="cd06352">
    <property type="entry name" value="PBP1_NPR_GC-like"/>
    <property type="match status" value="1"/>
</dbReference>
<dbReference type="InterPro" id="IPR000719">
    <property type="entry name" value="Prot_kinase_dom"/>
</dbReference>
<evidence type="ECO:0000256" key="1">
    <source>
        <dbReference type="ARBA" id="ARBA00004479"/>
    </source>
</evidence>
<dbReference type="Gene3D" id="6.10.250.780">
    <property type="match status" value="1"/>
</dbReference>
<dbReference type="SUPFAM" id="SSF53822">
    <property type="entry name" value="Periplasmic binding protein-like I"/>
    <property type="match status" value="1"/>
</dbReference>
<evidence type="ECO:0000259" key="17">
    <source>
        <dbReference type="PROSITE" id="PS50011"/>
    </source>
</evidence>
<evidence type="ECO:0000256" key="8">
    <source>
        <dbReference type="ARBA" id="ARBA00023136"/>
    </source>
</evidence>
<evidence type="ECO:0000256" key="12">
    <source>
        <dbReference type="ARBA" id="ARBA00023293"/>
    </source>
</evidence>
<dbReference type="InterPro" id="IPR011645">
    <property type="entry name" value="HNOB_dom_associated"/>
</dbReference>
<evidence type="ECO:0000256" key="7">
    <source>
        <dbReference type="ARBA" id="ARBA00023134"/>
    </source>
</evidence>
<evidence type="ECO:0000256" key="10">
    <source>
        <dbReference type="ARBA" id="ARBA00023180"/>
    </source>
</evidence>
<keyword evidence="11 13" id="KW-0456">Lyase</keyword>
<dbReference type="Pfam" id="PF00211">
    <property type="entry name" value="Guanylate_cyc"/>
    <property type="match status" value="1"/>
</dbReference>
<evidence type="ECO:0000256" key="2">
    <source>
        <dbReference type="ARBA" id="ARBA00012202"/>
    </source>
</evidence>
<proteinExistence type="inferred from homology"/>
<dbReference type="Gene3D" id="1.10.510.10">
    <property type="entry name" value="Transferase(Phosphotransferase) domain 1"/>
    <property type="match status" value="1"/>
</dbReference>
<dbReference type="InterPro" id="IPR001828">
    <property type="entry name" value="ANF_lig-bd_rcpt"/>
</dbReference>
<dbReference type="PANTHER" id="PTHR11920:SF335">
    <property type="entry name" value="GUANYLATE CYCLASE"/>
    <property type="match status" value="1"/>
</dbReference>
<dbReference type="RefSeq" id="XP_006811144.1">
    <property type="nucleotide sequence ID" value="XM_006811081.1"/>
</dbReference>
<keyword evidence="8 16" id="KW-0472">Membrane</keyword>
<dbReference type="PANTHER" id="PTHR11920">
    <property type="entry name" value="GUANYLYL CYCLASE"/>
    <property type="match status" value="1"/>
</dbReference>
<comment type="subcellular location">
    <subcellularLocation>
        <location evidence="1">Membrane</location>
        <topology evidence="1">Single-pass type I membrane protein</topology>
    </subcellularLocation>
</comment>
<reference evidence="20" key="1">
    <citation type="submission" date="2025-08" db="UniProtKB">
        <authorList>
            <consortium name="RefSeq"/>
        </authorList>
    </citation>
    <scope>IDENTIFICATION</scope>
    <source>
        <tissue evidence="20">Testes</tissue>
    </source>
</reference>
<dbReference type="PROSITE" id="PS50011">
    <property type="entry name" value="PROTEIN_KINASE_DOM"/>
    <property type="match status" value="1"/>
</dbReference>
<feature type="transmembrane region" description="Helical" evidence="16">
    <location>
        <begin position="389"/>
        <end position="410"/>
    </location>
</feature>
<keyword evidence="5" id="KW-0547">Nucleotide-binding</keyword>
<keyword evidence="7" id="KW-0342">GTP-binding</keyword>
<dbReference type="SUPFAM" id="SSF55073">
    <property type="entry name" value="Nucleotide cyclase"/>
    <property type="match status" value="1"/>
</dbReference>
<evidence type="ECO:0000256" key="13">
    <source>
        <dbReference type="RuleBase" id="RU000405"/>
    </source>
</evidence>
<dbReference type="Gene3D" id="3.40.50.2300">
    <property type="match status" value="2"/>
</dbReference>
<keyword evidence="12 14" id="KW-0141">cGMP biosynthesis</keyword>
<dbReference type="Proteomes" id="UP000694865">
    <property type="component" value="Unplaced"/>
</dbReference>
<keyword evidence="15" id="KW-0175">Coiled coil</keyword>
<feature type="coiled-coil region" evidence="15">
    <location>
        <begin position="736"/>
        <end position="763"/>
    </location>
</feature>
<keyword evidence="3 16" id="KW-0812">Transmembrane</keyword>
<dbReference type="PRINTS" id="PR00255">
    <property type="entry name" value="NATPEPTIDER"/>
</dbReference>
<protein>
    <recommendedName>
        <fullName evidence="2 14">Guanylate cyclase</fullName>
        <ecNumber evidence="2 14">4.6.1.2</ecNumber>
    </recommendedName>
</protein>
<dbReference type="InterPro" id="IPR018297">
    <property type="entry name" value="A/G_cyclase_CS"/>
</dbReference>
<evidence type="ECO:0000256" key="4">
    <source>
        <dbReference type="ARBA" id="ARBA00022729"/>
    </source>
</evidence>
<accession>A0ABM0LTQ3</accession>
<dbReference type="InterPro" id="IPR028082">
    <property type="entry name" value="Peripla_BP_I"/>
</dbReference>
<keyword evidence="9" id="KW-0675">Receptor</keyword>
<evidence type="ECO:0000313" key="19">
    <source>
        <dbReference type="Proteomes" id="UP000694865"/>
    </source>
</evidence>
<comment type="catalytic activity">
    <reaction evidence="14">
        <text>GTP = 3',5'-cyclic GMP + diphosphate</text>
        <dbReference type="Rhea" id="RHEA:13665"/>
        <dbReference type="ChEBI" id="CHEBI:33019"/>
        <dbReference type="ChEBI" id="CHEBI:37565"/>
        <dbReference type="ChEBI" id="CHEBI:57746"/>
        <dbReference type="EC" id="4.6.1.2"/>
    </reaction>
</comment>
<evidence type="ECO:0000256" key="15">
    <source>
        <dbReference type="SAM" id="Coils"/>
    </source>
</evidence>
<sequence>MTNLSQVVHGTGCSAKDTLYAGVEFYYQENIDVMIGSPCSSGNIPLGLLTSQWNLPHISWVSTSPVLADKTVYTTLGRTLGSFSKMGPAFVDIFRYFGWNRTVILSSEDAVCSYSSEAANGALIKNGIRVVDYDTFTLDITDSEMIRLWKKTKLVGRIIIFCASAALERHFLLLAHDIGMSNGEYVFLNVKLLDADQYIQPWFAGDDRDGDARHIYGSVFQISYAKRDKEETYAFMKEVLNKSAGNPENITVDAGVEISASPYSPFLHDAMILYAMAANKTLEMGGDIRDGELMFDNMKGIVFSGKSGTVVMDNNVEREPNYWVKDLRSDGFFGTIMEVSVNVTGQRSINVFDVPIWGNELTDPPPDTPVCGFLNELCSPDEIETNLKILIIVVIVMFLVCLVVVVSLYYRRRKLEEELANTLWKVRYDEIVFDKTRRFGSMASDLSLQSLKSDKRSRSSQLNVPSIVTDQIFTKTGLYRDALVAIKRLNRENIVVDREDLLEIKALRDMHHLNVNAFIGICPDEPNVCILTQYCPKGSFQDVLQNDDIKLDWLFKTSLLTDLVSGMEYIHKSRVGSHGRLKSSNCVIDSRWVLKVTDYGLNRFKSHTQDDGDYAYHAGLLWTAPEILRSSQRPLNGTQKGDIYSFAIIIGETLTRSGPFDTHIHSPREIVELVSKGGTPPFRPGTIAAGKNTKEQFSMISLMQKCWDEDESMRPTFREIKTTLSIITRGKNTNIVDNILNMMEKYANNLEDIVEERTRMLMEEKKKTDKLLYSMLPRSVADQLKLGRRVDAELYDQVTIFFSDIVGFTQLGAESTPLQVVDFLNDLYTMFDDTIVHFDVYKIETIGDAYMVVSGLPQRNGRRHAGEIANMALNLLCEVTKFKIRHLPGRQLQLRIGIHSGPCVAGVVGLTMPRFCLFGDTVNTASRMESFGQALRIHISPSTARALEALGGYKMTPRGSVNIKRKQSLYDSSDDSVNQT</sequence>
<evidence type="ECO:0000256" key="5">
    <source>
        <dbReference type="ARBA" id="ARBA00022741"/>
    </source>
</evidence>
<dbReference type="Pfam" id="PF07701">
    <property type="entry name" value="HNOBA"/>
    <property type="match status" value="1"/>
</dbReference>